<dbReference type="EMBL" id="CP011390">
    <property type="protein sequence ID" value="ANE49431.1"/>
    <property type="molecule type" value="Genomic_DNA"/>
</dbReference>
<feature type="domain" description="Peptidase M48" evidence="8">
    <location>
        <begin position="89"/>
        <end position="256"/>
    </location>
</feature>
<dbReference type="PROSITE" id="PS51257">
    <property type="entry name" value="PROKAR_LIPOPROTEIN"/>
    <property type="match status" value="1"/>
</dbReference>
<comment type="cofactor">
    <cofactor evidence="6">
        <name>Zn(2+)</name>
        <dbReference type="ChEBI" id="CHEBI:29105"/>
    </cofactor>
    <text evidence="6">Binds 1 zinc ion per subunit.</text>
</comment>
<keyword evidence="2" id="KW-0479">Metal-binding</keyword>
<reference evidence="9 10" key="2">
    <citation type="journal article" date="2016" name="Int. J. Syst. Evol. Microbiol.">
        <title>Flavisolibacter tropicus sp. nov., isolated from tropical soil.</title>
        <authorList>
            <person name="Lee J.J."/>
            <person name="Kang M.S."/>
            <person name="Kim G.S."/>
            <person name="Lee C.S."/>
            <person name="Lim S."/>
            <person name="Lee J."/>
            <person name="Roh S.H."/>
            <person name="Kang H."/>
            <person name="Ha J.M."/>
            <person name="Bae S."/>
            <person name="Jung H.Y."/>
            <person name="Kim M.K."/>
        </authorList>
    </citation>
    <scope>NUCLEOTIDE SEQUENCE [LARGE SCALE GENOMIC DNA]</scope>
    <source>
        <strain evidence="9 10">LCS9</strain>
    </source>
</reference>
<keyword evidence="10" id="KW-1185">Reference proteome</keyword>
<feature type="chain" id="PRO_5008001000" evidence="7">
    <location>
        <begin position="20"/>
        <end position="270"/>
    </location>
</feature>
<comment type="similarity">
    <text evidence="6">Belongs to the peptidase M48 family.</text>
</comment>
<sequence length="270" mass="30344">MLYRLTFLLIVLTTIVACSTNPVTGRSQFKLVSEQELQSMATTQYRQFLSENKTVSPSADRDAEMVRRVGQRLANSITQYYRSQNLSEVLDGYKWEFNLVNNKEANAWAMPGGKIVVYTGLLPITQNEAALANVLGHEISHAIFQHGNERMSQGLAQQLGGVALSVAVANQPAQTQNLFLQAYGIGSEVGVMLPFSRKQELEADRYGMRWAAMAGYNPREAINLWQRMAAQANGQRPPEFLSTHPAEERRIQQLQQYLPEALKYYKPSGR</sequence>
<keyword evidence="4 6" id="KW-0862">Zinc</keyword>
<dbReference type="RefSeq" id="WP_066401521.1">
    <property type="nucleotide sequence ID" value="NZ_CP011390.1"/>
</dbReference>
<evidence type="ECO:0000256" key="2">
    <source>
        <dbReference type="ARBA" id="ARBA00022723"/>
    </source>
</evidence>
<evidence type="ECO:0000256" key="7">
    <source>
        <dbReference type="SAM" id="SignalP"/>
    </source>
</evidence>
<feature type="signal peptide" evidence="7">
    <location>
        <begin position="1"/>
        <end position="19"/>
    </location>
</feature>
<keyword evidence="3 6" id="KW-0378">Hydrolase</keyword>
<evidence type="ECO:0000256" key="3">
    <source>
        <dbReference type="ARBA" id="ARBA00022801"/>
    </source>
</evidence>
<dbReference type="KEGG" id="fla:SY85_01855"/>
<proteinExistence type="inferred from homology"/>
<dbReference type="PANTHER" id="PTHR22726">
    <property type="entry name" value="METALLOENDOPEPTIDASE OMA1"/>
    <property type="match status" value="1"/>
</dbReference>
<dbReference type="Proteomes" id="UP000077177">
    <property type="component" value="Chromosome"/>
</dbReference>
<dbReference type="PATRIC" id="fig|1492898.3.peg.406"/>
<keyword evidence="5 6" id="KW-0482">Metalloprotease</keyword>
<dbReference type="Pfam" id="PF01435">
    <property type="entry name" value="Peptidase_M48"/>
    <property type="match status" value="1"/>
</dbReference>
<dbReference type="InterPro" id="IPR051156">
    <property type="entry name" value="Mito/Outer_Membr_Metalloprot"/>
</dbReference>
<dbReference type="InterPro" id="IPR001915">
    <property type="entry name" value="Peptidase_M48"/>
</dbReference>
<accession>A0A172TQS9</accession>
<keyword evidence="7" id="KW-0732">Signal</keyword>
<keyword evidence="1 6" id="KW-0645">Protease</keyword>
<evidence type="ECO:0000256" key="1">
    <source>
        <dbReference type="ARBA" id="ARBA00022670"/>
    </source>
</evidence>
<evidence type="ECO:0000256" key="4">
    <source>
        <dbReference type="ARBA" id="ARBA00022833"/>
    </source>
</evidence>
<evidence type="ECO:0000313" key="9">
    <source>
        <dbReference type="EMBL" id="ANE49431.1"/>
    </source>
</evidence>
<evidence type="ECO:0000256" key="6">
    <source>
        <dbReference type="RuleBase" id="RU003983"/>
    </source>
</evidence>
<dbReference type="GO" id="GO:0016020">
    <property type="term" value="C:membrane"/>
    <property type="evidence" value="ECO:0007669"/>
    <property type="project" value="TreeGrafter"/>
</dbReference>
<dbReference type="Gene3D" id="3.30.2010.10">
    <property type="entry name" value="Metalloproteases ('zincins'), catalytic domain"/>
    <property type="match status" value="1"/>
</dbReference>
<dbReference type="GO" id="GO:0046872">
    <property type="term" value="F:metal ion binding"/>
    <property type="evidence" value="ECO:0007669"/>
    <property type="project" value="UniProtKB-KW"/>
</dbReference>
<evidence type="ECO:0000256" key="5">
    <source>
        <dbReference type="ARBA" id="ARBA00023049"/>
    </source>
</evidence>
<evidence type="ECO:0000259" key="8">
    <source>
        <dbReference type="Pfam" id="PF01435"/>
    </source>
</evidence>
<organism evidence="9 10">
    <name type="scientific">Flavisolibacter tropicus</name>
    <dbReference type="NCBI Taxonomy" id="1492898"/>
    <lineage>
        <taxon>Bacteria</taxon>
        <taxon>Pseudomonadati</taxon>
        <taxon>Bacteroidota</taxon>
        <taxon>Chitinophagia</taxon>
        <taxon>Chitinophagales</taxon>
        <taxon>Chitinophagaceae</taxon>
        <taxon>Flavisolibacter</taxon>
    </lineage>
</organism>
<dbReference type="GO" id="GO:0004222">
    <property type="term" value="F:metalloendopeptidase activity"/>
    <property type="evidence" value="ECO:0007669"/>
    <property type="project" value="InterPro"/>
</dbReference>
<dbReference type="AlphaFoldDB" id="A0A172TQS9"/>
<dbReference type="GO" id="GO:0051603">
    <property type="term" value="P:proteolysis involved in protein catabolic process"/>
    <property type="evidence" value="ECO:0007669"/>
    <property type="project" value="TreeGrafter"/>
</dbReference>
<dbReference type="STRING" id="1492898.SY85_01855"/>
<reference evidence="10" key="1">
    <citation type="submission" date="2015-01" db="EMBL/GenBank/DDBJ databases">
        <title>Flavisolibacter sp./LCS9/ whole genome sequencing.</title>
        <authorList>
            <person name="Kim M.K."/>
            <person name="Srinivasan S."/>
            <person name="Lee J.-J."/>
        </authorList>
    </citation>
    <scope>NUCLEOTIDE SEQUENCE [LARGE SCALE GENOMIC DNA]</scope>
    <source>
        <strain evidence="10">LCS9</strain>
    </source>
</reference>
<dbReference type="PANTHER" id="PTHR22726:SF1">
    <property type="entry name" value="METALLOENDOPEPTIDASE OMA1, MITOCHONDRIAL"/>
    <property type="match status" value="1"/>
</dbReference>
<protein>
    <submittedName>
        <fullName evidence="9">Peptidase M48</fullName>
    </submittedName>
</protein>
<name>A0A172TQS9_9BACT</name>
<dbReference type="CDD" id="cd07331">
    <property type="entry name" value="M48C_Oma1_like"/>
    <property type="match status" value="1"/>
</dbReference>
<gene>
    <name evidence="9" type="ORF">SY85_01855</name>
</gene>
<dbReference type="OrthoDB" id="9810445at2"/>
<evidence type="ECO:0000313" key="10">
    <source>
        <dbReference type="Proteomes" id="UP000077177"/>
    </source>
</evidence>